<protein>
    <submittedName>
        <fullName evidence="2">Uncharacterized protein</fullName>
    </submittedName>
</protein>
<accession>A0A6J7XH30</accession>
<name>A0A6J7XH30_9CAUD</name>
<proteinExistence type="predicted"/>
<reference evidence="2" key="1">
    <citation type="submission" date="2020-05" db="EMBL/GenBank/DDBJ databases">
        <authorList>
            <person name="Chiriac C."/>
            <person name="Salcher M."/>
            <person name="Ghai R."/>
            <person name="Kavagutti S V."/>
        </authorList>
    </citation>
    <scope>NUCLEOTIDE SEQUENCE</scope>
</reference>
<evidence type="ECO:0000256" key="1">
    <source>
        <dbReference type="SAM" id="MobiDB-lite"/>
    </source>
</evidence>
<feature type="region of interest" description="Disordered" evidence="1">
    <location>
        <begin position="76"/>
        <end position="99"/>
    </location>
</feature>
<sequence length="99" mass="11466">MASNPHQEQPGMGVCYWEPEEQRKSPKGPDFKGFVVLEMDYKAGEKLKLALWQKPTSRGYNLLAVKEDNWLKKKKLEEGQPTEVRPGYAKRQDDNDIPF</sequence>
<gene>
    <name evidence="2" type="ORF">UFOVP1562_1</name>
</gene>
<dbReference type="EMBL" id="LR798411">
    <property type="protein sequence ID" value="CAB5229609.1"/>
    <property type="molecule type" value="Genomic_DNA"/>
</dbReference>
<feature type="compositionally biased region" description="Basic and acidic residues" evidence="1">
    <location>
        <begin position="90"/>
        <end position="99"/>
    </location>
</feature>
<organism evidence="2">
    <name type="scientific">uncultured Caudovirales phage</name>
    <dbReference type="NCBI Taxonomy" id="2100421"/>
    <lineage>
        <taxon>Viruses</taxon>
        <taxon>Duplodnaviria</taxon>
        <taxon>Heunggongvirae</taxon>
        <taxon>Uroviricota</taxon>
        <taxon>Caudoviricetes</taxon>
        <taxon>Peduoviridae</taxon>
        <taxon>Maltschvirus</taxon>
        <taxon>Maltschvirus maltsch</taxon>
    </lineage>
</organism>
<evidence type="ECO:0000313" key="2">
    <source>
        <dbReference type="EMBL" id="CAB5229609.1"/>
    </source>
</evidence>
<feature type="region of interest" description="Disordered" evidence="1">
    <location>
        <begin position="1"/>
        <end position="29"/>
    </location>
</feature>
<feature type="compositionally biased region" description="Basic and acidic residues" evidence="1">
    <location>
        <begin position="20"/>
        <end position="29"/>
    </location>
</feature>